<dbReference type="EMBL" id="ML145091">
    <property type="protein sequence ID" value="TBU62981.1"/>
    <property type="molecule type" value="Genomic_DNA"/>
</dbReference>
<dbReference type="Proteomes" id="UP000292082">
    <property type="component" value="Unassembled WGS sequence"/>
</dbReference>
<organism evidence="1 2">
    <name type="scientific">Dichomitus squalens</name>
    <dbReference type="NCBI Taxonomy" id="114155"/>
    <lineage>
        <taxon>Eukaryota</taxon>
        <taxon>Fungi</taxon>
        <taxon>Dikarya</taxon>
        <taxon>Basidiomycota</taxon>
        <taxon>Agaricomycotina</taxon>
        <taxon>Agaricomycetes</taxon>
        <taxon>Polyporales</taxon>
        <taxon>Polyporaceae</taxon>
        <taxon>Dichomitus</taxon>
    </lineage>
</organism>
<name>A0A4Q9Q7M4_9APHY</name>
<dbReference type="InterPro" id="IPR014752">
    <property type="entry name" value="Arrestin-like_C"/>
</dbReference>
<evidence type="ECO:0008006" key="3">
    <source>
        <dbReference type="Google" id="ProtNLM"/>
    </source>
</evidence>
<accession>A0A4Q9Q7M4</accession>
<dbReference type="AlphaFoldDB" id="A0A4Q9Q7M4"/>
<reference evidence="1 2" key="1">
    <citation type="submission" date="2019-01" db="EMBL/GenBank/DDBJ databases">
        <title>Draft genome sequences of three monokaryotic isolates of the white-rot basidiomycete fungus Dichomitus squalens.</title>
        <authorList>
            <consortium name="DOE Joint Genome Institute"/>
            <person name="Lopez S.C."/>
            <person name="Andreopoulos B."/>
            <person name="Pangilinan J."/>
            <person name="Lipzen A."/>
            <person name="Riley R."/>
            <person name="Ahrendt S."/>
            <person name="Ng V."/>
            <person name="Barry K."/>
            <person name="Daum C."/>
            <person name="Grigoriev I.V."/>
            <person name="Hilden K.S."/>
            <person name="Makela M.R."/>
            <person name="de Vries R.P."/>
        </authorList>
    </citation>
    <scope>NUCLEOTIDE SEQUENCE [LARGE SCALE GENOMIC DNA]</scope>
    <source>
        <strain evidence="1 2">CBS 464.89</strain>
    </source>
</reference>
<dbReference type="SUPFAM" id="SSF81296">
    <property type="entry name" value="E set domains"/>
    <property type="match status" value="1"/>
</dbReference>
<evidence type="ECO:0000313" key="1">
    <source>
        <dbReference type="EMBL" id="TBU62981.1"/>
    </source>
</evidence>
<dbReference type="InterPro" id="IPR014756">
    <property type="entry name" value="Ig_E-set"/>
</dbReference>
<proteinExistence type="predicted"/>
<protein>
    <recommendedName>
        <fullName evidence="3">Arrestin-like N-terminal domain-containing protein</fullName>
    </recommendedName>
</protein>
<keyword evidence="2" id="KW-1185">Reference proteome</keyword>
<gene>
    <name evidence="1" type="ORF">BD310DRAFT_809948</name>
</gene>
<sequence length="388" mass="42834">MVSTPPAYPLGFAAASQLDVSQALPGYTRTVGLEWDVPAADRHHKFHLTKKTGERWLTLSLTSRAATVADTPTFFQGGDVSGSLQLQLDNEELVDGITVALYGRLSIFSHSTSNFLYMSRSIYSASDKSPGRSEASSVAARRGRLQGRYDWPYSFRLPKGVSILSSITTNAEVERQSYRLPPSFSDEHSNVIIQYSLVVCVDRGGLRKGSKLVVPIVYVPLARPGPPTILRQLAYQQCITIPGPDVDPVGWKTSEPVKVEGTLFKTIQLEALCTVHVSMQLTYTRGAPIHLIISIRSNNRQFLDLLTPQSMHVALLQHITFGDEGNQPRFSRRLSAQITMKTRSLAVATWWRVSNPATSSDVRTFAGEVLIPDDAVPACRILHYGHEV</sequence>
<evidence type="ECO:0000313" key="2">
    <source>
        <dbReference type="Proteomes" id="UP000292082"/>
    </source>
</evidence>
<dbReference type="Gene3D" id="2.60.40.640">
    <property type="match status" value="1"/>
</dbReference>